<dbReference type="EMBL" id="CAFBLP010000166">
    <property type="protein sequence ID" value="CAB4898651.1"/>
    <property type="molecule type" value="Genomic_DNA"/>
</dbReference>
<name>A0A6J7FTA3_9ZZZZ</name>
<gene>
    <name evidence="1" type="ORF">UFOPK3376_03296</name>
</gene>
<dbReference type="AntiFam" id="ANF00081">
    <property type="entry name" value="Shadow ORF (opposite lysS)"/>
</dbReference>
<evidence type="ECO:0000313" key="1">
    <source>
        <dbReference type="EMBL" id="CAB4898651.1"/>
    </source>
</evidence>
<proteinExistence type="predicted"/>
<reference evidence="1" key="1">
    <citation type="submission" date="2020-05" db="EMBL/GenBank/DDBJ databases">
        <authorList>
            <person name="Chiriac C."/>
            <person name="Salcher M."/>
            <person name="Ghai R."/>
            <person name="Kavagutti S V."/>
        </authorList>
    </citation>
    <scope>NUCLEOTIDE SEQUENCE</scope>
</reference>
<organism evidence="1">
    <name type="scientific">freshwater metagenome</name>
    <dbReference type="NCBI Taxonomy" id="449393"/>
    <lineage>
        <taxon>unclassified sequences</taxon>
        <taxon>metagenomes</taxon>
        <taxon>ecological metagenomes</taxon>
    </lineage>
</organism>
<accession>A0A6J7FTA3</accession>
<protein>
    <submittedName>
        <fullName evidence="1">Unannotated protein</fullName>
    </submittedName>
</protein>
<sequence>MLGGGFEQLLDDLAGAPTRRADDAVFGGEGTQLLDGLRRVHRHADGVLDEIDHAGLLPWLGQIDRLVVDGDHGGADGLAGSVDDEFLGEGDDVADVGEGLVRLHHRELGVVAGADALVAEHAPDLEDALHAADDEPLEVQLQRDPQVQGHVERVVVGDERTSVRSAGLHVQHRCLHLDVAVAVQGAPEAGDDRVAYLEGPAGFFVHDEVGVTLAVAGVGVGEALPLVGHGSQRLREQLEPIDLHAEFALTCGHHDALGPHPVAEVEIADLVERFVADNCLGDEQLDLVGAVAQRGEDELALFALEHHPPGDGHAHLGLGAGLERTVRSADLGQRVRAIEAIGVWVVAERPHVVELGQALGLLGRQTTTAEQVGFGFGGGGGCVVHRTSTVSGRAC</sequence>
<dbReference type="AlphaFoldDB" id="A0A6J7FTA3"/>